<dbReference type="Pfam" id="PF04378">
    <property type="entry name" value="RsmJ"/>
    <property type="match status" value="1"/>
</dbReference>
<accession>A0A418WGR6</accession>
<proteinExistence type="predicted"/>
<dbReference type="EMBL" id="QYUK01000011">
    <property type="protein sequence ID" value="RJF89168.1"/>
    <property type="molecule type" value="Genomic_DNA"/>
</dbReference>
<dbReference type="Gene3D" id="3.40.50.150">
    <property type="entry name" value="Vaccinia Virus protein VP39"/>
    <property type="match status" value="1"/>
</dbReference>
<dbReference type="InterPro" id="IPR029063">
    <property type="entry name" value="SAM-dependent_MTases_sf"/>
</dbReference>
<keyword evidence="2" id="KW-1185">Reference proteome</keyword>
<keyword evidence="1" id="KW-0808">Transferase</keyword>
<dbReference type="SUPFAM" id="SSF53335">
    <property type="entry name" value="S-adenosyl-L-methionine-dependent methyltransferases"/>
    <property type="match status" value="1"/>
</dbReference>
<dbReference type="GO" id="GO:0005829">
    <property type="term" value="C:cytosol"/>
    <property type="evidence" value="ECO:0007669"/>
    <property type="project" value="TreeGrafter"/>
</dbReference>
<keyword evidence="1" id="KW-0489">Methyltransferase</keyword>
<dbReference type="PANTHER" id="PTHR37426">
    <property type="entry name" value="RIBOSOMAL RNA LARGE SUBUNIT METHYLTRANSFERASE J"/>
    <property type="match status" value="1"/>
</dbReference>
<gene>
    <name evidence="1" type="ORF">D3874_21130</name>
</gene>
<dbReference type="Proteomes" id="UP000284605">
    <property type="component" value="Unassembled WGS sequence"/>
</dbReference>
<evidence type="ECO:0000313" key="1">
    <source>
        <dbReference type="EMBL" id="RJF89168.1"/>
    </source>
</evidence>
<dbReference type="OrthoDB" id="9791274at2"/>
<dbReference type="PANTHER" id="PTHR37426:SF1">
    <property type="entry name" value="RIBOSOMAL RNA LARGE SUBUNIT METHYLTRANSFERASE J"/>
    <property type="match status" value="1"/>
</dbReference>
<comment type="caution">
    <text evidence="1">The sequence shown here is derived from an EMBL/GenBank/DDBJ whole genome shotgun (WGS) entry which is preliminary data.</text>
</comment>
<dbReference type="AlphaFoldDB" id="A0A418WGR6"/>
<reference evidence="1 2" key="1">
    <citation type="submission" date="2018-09" db="EMBL/GenBank/DDBJ databases">
        <authorList>
            <person name="Zhu H."/>
        </authorList>
    </citation>
    <scope>NUCLEOTIDE SEQUENCE [LARGE SCALE GENOMIC DNA]</scope>
    <source>
        <strain evidence="1 2">K1W22B-8</strain>
    </source>
</reference>
<organism evidence="1 2">
    <name type="scientific">Oleomonas cavernae</name>
    <dbReference type="NCBI Taxonomy" id="2320859"/>
    <lineage>
        <taxon>Bacteria</taxon>
        <taxon>Pseudomonadati</taxon>
        <taxon>Pseudomonadota</taxon>
        <taxon>Alphaproteobacteria</taxon>
        <taxon>Acetobacterales</taxon>
        <taxon>Acetobacteraceae</taxon>
        <taxon>Oleomonas</taxon>
    </lineage>
</organism>
<sequence>MDPAGGEWRDGIGRLLRHEAGAWPAVARSYRELVAPGMAAAAPFYPGSPLLALGLLREQDRLIACDLVDEVAADLKAALRGDLRAAVHARDGWAAIRAFLPQKTGRTVVLIDPPFEAKAEFDLLAHHLIEAARRAPAAIVLGWYPLKGRAAADRLHATLAQSGVARILAAELLTQPADDAGRFAGSGIIVIRPPWQLDAALAQGLPRLLDLTGFGATGTTAVTWLAGEENDNR</sequence>
<dbReference type="InterPro" id="IPR007473">
    <property type="entry name" value="RlmJ"/>
</dbReference>
<dbReference type="GO" id="GO:0036307">
    <property type="term" value="F:23S rRNA (adenine(2030)-N(6))-methyltransferase activity"/>
    <property type="evidence" value="ECO:0007669"/>
    <property type="project" value="TreeGrafter"/>
</dbReference>
<name>A0A418WGR6_9PROT</name>
<evidence type="ECO:0000313" key="2">
    <source>
        <dbReference type="Proteomes" id="UP000284605"/>
    </source>
</evidence>
<protein>
    <submittedName>
        <fullName evidence="1">23S rRNA (Adenine(2030)-N(6))-methyltransferase RlmJ</fullName>
    </submittedName>
</protein>
<dbReference type="GO" id="GO:0070475">
    <property type="term" value="P:rRNA base methylation"/>
    <property type="evidence" value="ECO:0007669"/>
    <property type="project" value="InterPro"/>
</dbReference>